<dbReference type="InterPro" id="IPR010093">
    <property type="entry name" value="SinI_DNA-bd"/>
</dbReference>
<dbReference type="EMBL" id="WTYL01000001">
    <property type="protein sequence ID" value="MXP42943.1"/>
    <property type="molecule type" value="Genomic_DNA"/>
</dbReference>
<evidence type="ECO:0000313" key="2">
    <source>
        <dbReference type="EMBL" id="MXP42943.1"/>
    </source>
</evidence>
<evidence type="ECO:0000313" key="3">
    <source>
        <dbReference type="Proteomes" id="UP000431922"/>
    </source>
</evidence>
<dbReference type="GO" id="GO:0003677">
    <property type="term" value="F:DNA binding"/>
    <property type="evidence" value="ECO:0007669"/>
    <property type="project" value="InterPro"/>
</dbReference>
<dbReference type="OrthoDB" id="9806994at2"/>
<dbReference type="NCBIfam" id="TIGR01764">
    <property type="entry name" value="excise"/>
    <property type="match status" value="1"/>
</dbReference>
<protein>
    <submittedName>
        <fullName evidence="2">Helix-turn-helix domain-containing protein</fullName>
    </submittedName>
</protein>
<reference evidence="2 3" key="1">
    <citation type="submission" date="2019-12" db="EMBL/GenBank/DDBJ databases">
        <title>Genomic-based taxomic classification of the family Erythrobacteraceae.</title>
        <authorList>
            <person name="Xu L."/>
        </authorList>
    </citation>
    <scope>NUCLEOTIDE SEQUENCE [LARGE SCALE GENOMIC DNA]</scope>
    <source>
        <strain evidence="2 3">KCTC 42453</strain>
    </source>
</reference>
<gene>
    <name evidence="2" type="ORF">GRI65_00570</name>
</gene>
<feature type="domain" description="Helix-turn-helix" evidence="1">
    <location>
        <begin position="5"/>
        <end position="54"/>
    </location>
</feature>
<keyword evidence="3" id="KW-1185">Reference proteome</keyword>
<evidence type="ECO:0000259" key="1">
    <source>
        <dbReference type="Pfam" id="PF12728"/>
    </source>
</evidence>
<dbReference type="AlphaFoldDB" id="A0A845ATQ9"/>
<dbReference type="SUPFAM" id="SSF46955">
    <property type="entry name" value="Putative DNA-binding domain"/>
    <property type="match status" value="1"/>
</dbReference>
<comment type="caution">
    <text evidence="2">The sequence shown here is derived from an EMBL/GenBank/DDBJ whole genome shotgun (WGS) entry which is preliminary data.</text>
</comment>
<name>A0A845ATQ9_9SPHN</name>
<proteinExistence type="predicted"/>
<dbReference type="InterPro" id="IPR009061">
    <property type="entry name" value="DNA-bd_dom_put_sf"/>
</dbReference>
<dbReference type="RefSeq" id="WP_160754597.1">
    <property type="nucleotide sequence ID" value="NZ_WTYL01000001.1"/>
</dbReference>
<accession>A0A845ATQ9</accession>
<dbReference type="Pfam" id="PF12728">
    <property type="entry name" value="HTH_17"/>
    <property type="match status" value="1"/>
</dbReference>
<sequence length="93" mass="10298">MSPALLTEHEAAEALRVCTRTLRKARQEGALPYVRFGRTIRYTESDLTQFIEKARECHSTSAKAPRSGGTRSQSTVCDFEAALKKRASAKPAK</sequence>
<organism evidence="2 3">
    <name type="scientific">Allopontixanthobacter sediminis</name>
    <dbReference type="NCBI Taxonomy" id="1689985"/>
    <lineage>
        <taxon>Bacteria</taxon>
        <taxon>Pseudomonadati</taxon>
        <taxon>Pseudomonadota</taxon>
        <taxon>Alphaproteobacteria</taxon>
        <taxon>Sphingomonadales</taxon>
        <taxon>Erythrobacteraceae</taxon>
        <taxon>Allopontixanthobacter</taxon>
    </lineage>
</organism>
<dbReference type="Proteomes" id="UP000431922">
    <property type="component" value="Unassembled WGS sequence"/>
</dbReference>
<dbReference type="InterPro" id="IPR041657">
    <property type="entry name" value="HTH_17"/>
</dbReference>